<dbReference type="Proteomes" id="UP000324897">
    <property type="component" value="Unassembled WGS sequence"/>
</dbReference>
<dbReference type="PANTHER" id="PTHR43296">
    <property type="entry name" value="PEROXISOMAL 2,4-DIENOYL-COA REDUCTASE"/>
    <property type="match status" value="1"/>
</dbReference>
<dbReference type="Gene3D" id="3.40.50.720">
    <property type="entry name" value="NAD(P)-binding Rossmann-like Domain"/>
    <property type="match status" value="1"/>
</dbReference>
<dbReference type="EMBL" id="RWGY01000031">
    <property type="protein sequence ID" value="TVU15771.1"/>
    <property type="molecule type" value="Genomic_DNA"/>
</dbReference>
<comment type="catalytic activity">
    <reaction evidence="2">
        <text>a (2E,4E)-dienoyl-CoA + NADPH + H(+) = a 4,5-saturated-(3E)-enoyl-CoA + NADP(+)</text>
        <dbReference type="Rhea" id="RHEA:45912"/>
        <dbReference type="ChEBI" id="CHEBI:15378"/>
        <dbReference type="ChEBI" id="CHEBI:57783"/>
        <dbReference type="ChEBI" id="CHEBI:58349"/>
        <dbReference type="ChEBI" id="CHEBI:85101"/>
        <dbReference type="ChEBI" id="CHEBI:85493"/>
        <dbReference type="EC" id="1.3.1.124"/>
    </reaction>
</comment>
<evidence type="ECO:0000313" key="6">
    <source>
        <dbReference type="Proteomes" id="UP000324897"/>
    </source>
</evidence>
<evidence type="ECO:0000313" key="5">
    <source>
        <dbReference type="EMBL" id="TVU15771.1"/>
    </source>
</evidence>
<evidence type="ECO:0000256" key="3">
    <source>
        <dbReference type="ARBA" id="ARBA00048340"/>
    </source>
</evidence>
<feature type="region of interest" description="Disordered" evidence="4">
    <location>
        <begin position="72"/>
        <end position="100"/>
    </location>
</feature>
<dbReference type="InterPro" id="IPR036291">
    <property type="entry name" value="NAD(P)-bd_dom_sf"/>
</dbReference>
<dbReference type="GO" id="GO:0005777">
    <property type="term" value="C:peroxisome"/>
    <property type="evidence" value="ECO:0007669"/>
    <property type="project" value="TreeGrafter"/>
</dbReference>
<evidence type="ECO:0000256" key="2">
    <source>
        <dbReference type="ARBA" id="ARBA00048009"/>
    </source>
</evidence>
<dbReference type="SUPFAM" id="SSF51735">
    <property type="entry name" value="NAD(P)-binding Rossmann-fold domains"/>
    <property type="match status" value="1"/>
</dbReference>
<feature type="compositionally biased region" description="Low complexity" evidence="4">
    <location>
        <begin position="83"/>
        <end position="99"/>
    </location>
</feature>
<dbReference type="PRINTS" id="PR00080">
    <property type="entry name" value="SDRFAMILY"/>
</dbReference>
<protein>
    <recommendedName>
        <fullName evidence="1">2,4-dienoyl-CoA reductase [(3E)-enoyl-CoA-producing]</fullName>
        <ecNumber evidence="1">1.3.1.124</ecNumber>
    </recommendedName>
</protein>
<gene>
    <name evidence="5" type="ORF">EJB05_39309</name>
</gene>
<feature type="non-terminal residue" evidence="5">
    <location>
        <position position="1"/>
    </location>
</feature>
<dbReference type="AlphaFoldDB" id="A0A5J9TYJ2"/>
<dbReference type="PANTHER" id="PTHR43296:SF6">
    <property type="entry name" value="2,4-DIENOYL-COA REDUCTASE [(3E)-ENOYL-COA-PRODUCING]"/>
    <property type="match status" value="1"/>
</dbReference>
<dbReference type="EC" id="1.3.1.124" evidence="1"/>
<feature type="compositionally biased region" description="Basic residues" evidence="4">
    <location>
        <begin position="72"/>
        <end position="82"/>
    </location>
</feature>
<dbReference type="OrthoDB" id="1393670at2759"/>
<name>A0A5J9TYJ2_9POAL</name>
<organism evidence="5 6">
    <name type="scientific">Eragrostis curvula</name>
    <name type="common">weeping love grass</name>
    <dbReference type="NCBI Taxonomy" id="38414"/>
    <lineage>
        <taxon>Eukaryota</taxon>
        <taxon>Viridiplantae</taxon>
        <taxon>Streptophyta</taxon>
        <taxon>Embryophyta</taxon>
        <taxon>Tracheophyta</taxon>
        <taxon>Spermatophyta</taxon>
        <taxon>Magnoliopsida</taxon>
        <taxon>Liliopsida</taxon>
        <taxon>Poales</taxon>
        <taxon>Poaceae</taxon>
        <taxon>PACMAD clade</taxon>
        <taxon>Chloridoideae</taxon>
        <taxon>Eragrostideae</taxon>
        <taxon>Eragrostidinae</taxon>
        <taxon>Eragrostis</taxon>
    </lineage>
</organism>
<comment type="catalytic activity">
    <reaction evidence="3">
        <text>a (2E,4Z)-dienoyl-CoA + NADPH + H(+) = a 4,5-saturated-(3E)-enoyl-CoA + NADP(+)</text>
        <dbReference type="Rhea" id="RHEA:61892"/>
        <dbReference type="ChEBI" id="CHEBI:15378"/>
        <dbReference type="ChEBI" id="CHEBI:57783"/>
        <dbReference type="ChEBI" id="CHEBI:58349"/>
        <dbReference type="ChEBI" id="CHEBI:85099"/>
        <dbReference type="ChEBI" id="CHEBI:85493"/>
        <dbReference type="EC" id="1.3.1.124"/>
    </reaction>
</comment>
<reference evidence="5 6" key="1">
    <citation type="journal article" date="2019" name="Sci. Rep.">
        <title>A high-quality genome of Eragrostis curvula grass provides insights into Poaceae evolution and supports new strategies to enhance forage quality.</title>
        <authorList>
            <person name="Carballo J."/>
            <person name="Santos B.A.C.M."/>
            <person name="Zappacosta D."/>
            <person name="Garbus I."/>
            <person name="Selva J.P."/>
            <person name="Gallo C.A."/>
            <person name="Diaz A."/>
            <person name="Albertini E."/>
            <person name="Caccamo M."/>
            <person name="Echenique V."/>
        </authorList>
    </citation>
    <scope>NUCLEOTIDE SEQUENCE [LARGE SCALE GENOMIC DNA]</scope>
    <source>
        <strain evidence="6">cv. Victoria</strain>
        <tissue evidence="5">Leaf</tissue>
    </source>
</reference>
<accession>A0A5J9TYJ2</accession>
<proteinExistence type="predicted"/>
<sequence length="376" mass="40996">MHQRAVSSCGVLCLCVQDKCHAASSSCSHPPNPTHQRYRQVPIFHRPLRLPHTCAAQERRGWWIGPWSRRSGRTCSRGRRRWSPAGAPASASRSPPSSRCHGAQVAIMGRRREVLDKAVAVLRSHGLRCCSLVILDWSDPQAVGFDGDVRKQEDAARVLAVTVEHFGKLDILVNGAAGNFLASPEDLTPKGFRTVLEIDTLGTYTMCHEALKYLKKGGPGKGPSTGGLIINISATLHYTASWYQIHVSAAKAGVDSITRSLALEWGTDYDIRVNGIAPGPIQDTPGLRKLAPEEMGKGRREMMPLFKFGEKWDIAMAALYLASDAGKYVNGTTMVVDGGLWLSHPRHVPKEEVKALSRVVEKKVRASGVGVPSSKL</sequence>
<dbReference type="InterPro" id="IPR045017">
    <property type="entry name" value="DECR2-like"/>
</dbReference>
<dbReference type="GO" id="GO:0008670">
    <property type="term" value="F:2,4-dienoyl-CoA reductase (NADPH) activity"/>
    <property type="evidence" value="ECO:0007669"/>
    <property type="project" value="InterPro"/>
</dbReference>
<dbReference type="PRINTS" id="PR00081">
    <property type="entry name" value="GDHRDH"/>
</dbReference>
<evidence type="ECO:0000256" key="4">
    <source>
        <dbReference type="SAM" id="MobiDB-lite"/>
    </source>
</evidence>
<comment type="caution">
    <text evidence="5">The sequence shown here is derived from an EMBL/GenBank/DDBJ whole genome shotgun (WGS) entry which is preliminary data.</text>
</comment>
<evidence type="ECO:0000256" key="1">
    <source>
        <dbReference type="ARBA" id="ARBA00026117"/>
    </source>
</evidence>
<dbReference type="Pfam" id="PF13561">
    <property type="entry name" value="adh_short_C2"/>
    <property type="match status" value="1"/>
</dbReference>
<dbReference type="CDD" id="cd05369">
    <property type="entry name" value="TER_DECR_SDR_a"/>
    <property type="match status" value="1"/>
</dbReference>
<dbReference type="InterPro" id="IPR002347">
    <property type="entry name" value="SDR_fam"/>
</dbReference>
<dbReference type="GO" id="GO:0009062">
    <property type="term" value="P:fatty acid catabolic process"/>
    <property type="evidence" value="ECO:0007669"/>
    <property type="project" value="InterPro"/>
</dbReference>
<keyword evidence="6" id="KW-1185">Reference proteome</keyword>
<dbReference type="Gramene" id="TVU15771">
    <property type="protein sequence ID" value="TVU15771"/>
    <property type="gene ID" value="EJB05_39309"/>
</dbReference>